<proteinExistence type="predicted"/>
<protein>
    <submittedName>
        <fullName evidence="1">Uncharacterized protein</fullName>
    </submittedName>
</protein>
<evidence type="ECO:0000313" key="2">
    <source>
        <dbReference type="Proteomes" id="UP000247702"/>
    </source>
</evidence>
<dbReference type="EMBL" id="BEXD01002292">
    <property type="protein sequence ID" value="GBB97767.1"/>
    <property type="molecule type" value="Genomic_DNA"/>
</dbReference>
<sequence>MLVTFHFLFSLGPEFHFEVDQFKSGTPLRGRPLSRTPFQGGLLNLEFRGRLDPEFRGEPVRKSFIGGLLPKEVDQVISNIQNSKQTEDLHLSRGFLEEFEVISFPDVYQTNFED</sequence>
<keyword evidence="2" id="KW-1185">Reference proteome</keyword>
<comment type="caution">
    <text evidence="1">The sequence shown here is derived from an EMBL/GenBank/DDBJ whole genome shotgun (WGS) entry which is preliminary data.</text>
</comment>
<dbReference type="AlphaFoldDB" id="A0A2Z6R5R0"/>
<dbReference type="Proteomes" id="UP000247702">
    <property type="component" value="Unassembled WGS sequence"/>
</dbReference>
<accession>A0A2Z6R5R0</accession>
<name>A0A2Z6R5R0_9GLOM</name>
<organism evidence="1 2">
    <name type="scientific">Rhizophagus clarus</name>
    <dbReference type="NCBI Taxonomy" id="94130"/>
    <lineage>
        <taxon>Eukaryota</taxon>
        <taxon>Fungi</taxon>
        <taxon>Fungi incertae sedis</taxon>
        <taxon>Mucoromycota</taxon>
        <taxon>Glomeromycotina</taxon>
        <taxon>Glomeromycetes</taxon>
        <taxon>Glomerales</taxon>
        <taxon>Glomeraceae</taxon>
        <taxon>Rhizophagus</taxon>
    </lineage>
</organism>
<reference evidence="1 2" key="1">
    <citation type="submission" date="2017-11" db="EMBL/GenBank/DDBJ databases">
        <title>The genome of Rhizophagus clarus HR1 reveals common genetic basis of auxotrophy among arbuscular mycorrhizal fungi.</title>
        <authorList>
            <person name="Kobayashi Y."/>
        </authorList>
    </citation>
    <scope>NUCLEOTIDE SEQUENCE [LARGE SCALE GENOMIC DNA]</scope>
    <source>
        <strain evidence="1 2">HR1</strain>
    </source>
</reference>
<gene>
    <name evidence="1" type="ORF">RclHR1_30600001</name>
</gene>
<evidence type="ECO:0000313" key="1">
    <source>
        <dbReference type="EMBL" id="GBB97767.1"/>
    </source>
</evidence>